<dbReference type="EMBL" id="JAULSO010000001">
    <property type="protein sequence ID" value="KAK3692599.1"/>
    <property type="molecule type" value="Genomic_DNA"/>
</dbReference>
<dbReference type="Proteomes" id="UP001270362">
    <property type="component" value="Unassembled WGS sequence"/>
</dbReference>
<comment type="caution">
    <text evidence="2">The sequence shown here is derived from an EMBL/GenBank/DDBJ whole genome shotgun (WGS) entry which is preliminary data.</text>
</comment>
<organism evidence="2 3">
    <name type="scientific">Podospora appendiculata</name>
    <dbReference type="NCBI Taxonomy" id="314037"/>
    <lineage>
        <taxon>Eukaryota</taxon>
        <taxon>Fungi</taxon>
        <taxon>Dikarya</taxon>
        <taxon>Ascomycota</taxon>
        <taxon>Pezizomycotina</taxon>
        <taxon>Sordariomycetes</taxon>
        <taxon>Sordariomycetidae</taxon>
        <taxon>Sordariales</taxon>
        <taxon>Podosporaceae</taxon>
        <taxon>Podospora</taxon>
    </lineage>
</organism>
<protein>
    <submittedName>
        <fullName evidence="2">Uncharacterized protein</fullName>
    </submittedName>
</protein>
<dbReference type="AlphaFoldDB" id="A0AAE0XFT6"/>
<sequence>MVIDRARDIQIVAGLMFAAGKHVMSATTCSYTIPGTRLPLSYKLTSHHLTSPRALSYYPFLRAPTLPSIFSWAFTLALSASFYRLRRRLRLGLRSSGPETC</sequence>
<evidence type="ECO:0000313" key="3">
    <source>
        <dbReference type="Proteomes" id="UP001270362"/>
    </source>
</evidence>
<feature type="transmembrane region" description="Helical" evidence="1">
    <location>
        <begin position="65"/>
        <end position="85"/>
    </location>
</feature>
<accession>A0AAE0XFT6</accession>
<keyword evidence="1" id="KW-0812">Transmembrane</keyword>
<reference evidence="2" key="2">
    <citation type="submission" date="2023-06" db="EMBL/GenBank/DDBJ databases">
        <authorList>
            <consortium name="Lawrence Berkeley National Laboratory"/>
            <person name="Haridas S."/>
            <person name="Hensen N."/>
            <person name="Bonometti L."/>
            <person name="Westerberg I."/>
            <person name="Brannstrom I.O."/>
            <person name="Guillou S."/>
            <person name="Cros-Aarteil S."/>
            <person name="Calhoun S."/>
            <person name="Kuo A."/>
            <person name="Mondo S."/>
            <person name="Pangilinan J."/>
            <person name="Riley R."/>
            <person name="Labutti K."/>
            <person name="Andreopoulos B."/>
            <person name="Lipzen A."/>
            <person name="Chen C."/>
            <person name="Yanf M."/>
            <person name="Daum C."/>
            <person name="Ng V."/>
            <person name="Clum A."/>
            <person name="Steindorff A."/>
            <person name="Ohm R."/>
            <person name="Martin F."/>
            <person name="Silar P."/>
            <person name="Natvig D."/>
            <person name="Lalanne C."/>
            <person name="Gautier V."/>
            <person name="Ament-Velasquez S.L."/>
            <person name="Kruys A."/>
            <person name="Hutchinson M.I."/>
            <person name="Powell A.J."/>
            <person name="Barry K."/>
            <person name="Miller A.N."/>
            <person name="Grigoriev I.V."/>
            <person name="Debuchy R."/>
            <person name="Gladieux P."/>
            <person name="Thoren M.H."/>
            <person name="Johannesson H."/>
        </authorList>
    </citation>
    <scope>NUCLEOTIDE SEQUENCE</scope>
    <source>
        <strain evidence="2">CBS 314.62</strain>
    </source>
</reference>
<gene>
    <name evidence="2" type="ORF">B0T22DRAFT_19476</name>
</gene>
<name>A0AAE0XFT6_9PEZI</name>
<evidence type="ECO:0000256" key="1">
    <source>
        <dbReference type="SAM" id="Phobius"/>
    </source>
</evidence>
<keyword evidence="3" id="KW-1185">Reference proteome</keyword>
<feature type="transmembrane region" description="Helical" evidence="1">
    <location>
        <begin position="12"/>
        <end position="33"/>
    </location>
</feature>
<proteinExistence type="predicted"/>
<keyword evidence="1" id="KW-1133">Transmembrane helix</keyword>
<reference evidence="2" key="1">
    <citation type="journal article" date="2023" name="Mol. Phylogenet. Evol.">
        <title>Genome-scale phylogeny and comparative genomics of the fungal order Sordariales.</title>
        <authorList>
            <person name="Hensen N."/>
            <person name="Bonometti L."/>
            <person name="Westerberg I."/>
            <person name="Brannstrom I.O."/>
            <person name="Guillou S."/>
            <person name="Cros-Aarteil S."/>
            <person name="Calhoun S."/>
            <person name="Haridas S."/>
            <person name="Kuo A."/>
            <person name="Mondo S."/>
            <person name="Pangilinan J."/>
            <person name="Riley R."/>
            <person name="LaButti K."/>
            <person name="Andreopoulos B."/>
            <person name="Lipzen A."/>
            <person name="Chen C."/>
            <person name="Yan M."/>
            <person name="Daum C."/>
            <person name="Ng V."/>
            <person name="Clum A."/>
            <person name="Steindorff A."/>
            <person name="Ohm R.A."/>
            <person name="Martin F."/>
            <person name="Silar P."/>
            <person name="Natvig D.O."/>
            <person name="Lalanne C."/>
            <person name="Gautier V."/>
            <person name="Ament-Velasquez S.L."/>
            <person name="Kruys A."/>
            <person name="Hutchinson M.I."/>
            <person name="Powell A.J."/>
            <person name="Barry K."/>
            <person name="Miller A.N."/>
            <person name="Grigoriev I.V."/>
            <person name="Debuchy R."/>
            <person name="Gladieux P."/>
            <person name="Hiltunen Thoren M."/>
            <person name="Johannesson H."/>
        </authorList>
    </citation>
    <scope>NUCLEOTIDE SEQUENCE</scope>
    <source>
        <strain evidence="2">CBS 314.62</strain>
    </source>
</reference>
<evidence type="ECO:0000313" key="2">
    <source>
        <dbReference type="EMBL" id="KAK3692599.1"/>
    </source>
</evidence>
<keyword evidence="1" id="KW-0472">Membrane</keyword>